<dbReference type="InterPro" id="IPR044068">
    <property type="entry name" value="CB"/>
</dbReference>
<name>C1F6P7_ACIC5</name>
<dbReference type="Gene3D" id="1.10.443.10">
    <property type="entry name" value="Intergrase catalytic core"/>
    <property type="match status" value="1"/>
</dbReference>
<dbReference type="AlphaFoldDB" id="C1F6P7"/>
<dbReference type="InterPro" id="IPR011010">
    <property type="entry name" value="DNA_brk_join_enz"/>
</dbReference>
<dbReference type="RefSeq" id="WP_015896681.1">
    <property type="nucleotide sequence ID" value="NC_012483.1"/>
</dbReference>
<organism evidence="8 9">
    <name type="scientific">Acidobacterium capsulatum (strain ATCC 51196 / DSM 11244 / BCRC 80197 / JCM 7670 / NBRC 15755 / NCIMB 13165 / 161)</name>
    <dbReference type="NCBI Taxonomy" id="240015"/>
    <lineage>
        <taxon>Bacteria</taxon>
        <taxon>Pseudomonadati</taxon>
        <taxon>Acidobacteriota</taxon>
        <taxon>Terriglobia</taxon>
        <taxon>Terriglobales</taxon>
        <taxon>Acidobacteriaceae</taxon>
        <taxon>Acidobacterium</taxon>
    </lineage>
</organism>
<evidence type="ECO:0000256" key="1">
    <source>
        <dbReference type="ARBA" id="ARBA00008857"/>
    </source>
</evidence>
<feature type="domain" description="Tyr recombinase" evidence="6">
    <location>
        <begin position="222"/>
        <end position="407"/>
    </location>
</feature>
<feature type="domain" description="Core-binding (CB)" evidence="7">
    <location>
        <begin position="118"/>
        <end position="200"/>
    </location>
</feature>
<keyword evidence="9" id="KW-1185">Reference proteome</keyword>
<keyword evidence="3 5" id="KW-0238">DNA-binding</keyword>
<comment type="similarity">
    <text evidence="1">Belongs to the 'phage' integrase family.</text>
</comment>
<sequence length="425" mass="47465">MNPINSGFSFTIYRRHSKNCRHRKQGRVVFGCNCPIYGDGYLKGYRILRKSLATRDAAKANARMARLIEICSKALTGESDEPGQKCSSVAVSVSPEPEAATHSARILASISKVHDAPAIIETAVQAFLANCETNGVREPTIRKYRNSLRRLATFMGSKDIHYVRDVTVTLLDSFRASRELAPITSLKELETLRAFFSYCMARDLCKANIALMIKGPKIVSPNDVEPYTPEEVELIIAATQQFGRNAYERKRALAIILTLRFTALRISDVAVLRRDRISKEGGRWVVFIRATKNNKRVYLPIPREMKEALDNVPVPREAMADCPYYFWSGKSTVRSIVTVIGESVGAVFKKSGVKKAHAHRFRHTLATELLAAGASFEEVADVLGDSVDVVKKHYAKWSEARQARVTDLLSRVHGNADWSPDQSFA</sequence>
<reference evidence="8 9" key="1">
    <citation type="journal article" date="2009" name="Appl. Environ. Microbiol.">
        <title>Three genomes from the phylum Acidobacteria provide insight into the lifestyles of these microorganisms in soils.</title>
        <authorList>
            <person name="Ward N.L."/>
            <person name="Challacombe J.F."/>
            <person name="Janssen P.H."/>
            <person name="Henrissat B."/>
            <person name="Coutinho P.M."/>
            <person name="Wu M."/>
            <person name="Xie G."/>
            <person name="Haft D.H."/>
            <person name="Sait M."/>
            <person name="Badger J."/>
            <person name="Barabote R.D."/>
            <person name="Bradley B."/>
            <person name="Brettin T.S."/>
            <person name="Brinkac L.M."/>
            <person name="Bruce D."/>
            <person name="Creasy T."/>
            <person name="Daugherty S.C."/>
            <person name="Davidsen T.M."/>
            <person name="DeBoy R.T."/>
            <person name="Detter J.C."/>
            <person name="Dodson R.J."/>
            <person name="Durkin A.S."/>
            <person name="Ganapathy A."/>
            <person name="Gwinn-Giglio M."/>
            <person name="Han C.S."/>
            <person name="Khouri H."/>
            <person name="Kiss H."/>
            <person name="Kothari S.P."/>
            <person name="Madupu R."/>
            <person name="Nelson K.E."/>
            <person name="Nelson W.C."/>
            <person name="Paulsen I."/>
            <person name="Penn K."/>
            <person name="Ren Q."/>
            <person name="Rosovitz M.J."/>
            <person name="Selengut J.D."/>
            <person name="Shrivastava S."/>
            <person name="Sullivan S.A."/>
            <person name="Tapia R."/>
            <person name="Thompson L.S."/>
            <person name="Watkins K.L."/>
            <person name="Yang Q."/>
            <person name="Yu C."/>
            <person name="Zafar N."/>
            <person name="Zhou L."/>
            <person name="Kuske C.R."/>
        </authorList>
    </citation>
    <scope>NUCLEOTIDE SEQUENCE [LARGE SCALE GENOMIC DNA]</scope>
    <source>
        <strain evidence="9">ATCC 51196 / DSM 11244 / BCRC 80197 / JCM 7670 / NBRC 15755 / NCIMB 13165 / 161</strain>
    </source>
</reference>
<dbReference type="eggNOG" id="COG4974">
    <property type="taxonomic scope" value="Bacteria"/>
</dbReference>
<dbReference type="InterPro" id="IPR010998">
    <property type="entry name" value="Integrase_recombinase_N"/>
</dbReference>
<dbReference type="EMBL" id="CP001472">
    <property type="protein sequence ID" value="ACO32881.1"/>
    <property type="molecule type" value="Genomic_DNA"/>
</dbReference>
<keyword evidence="2" id="KW-0229">DNA integration</keyword>
<gene>
    <name evidence="8" type="ordered locus">ACP_1555</name>
</gene>
<dbReference type="SUPFAM" id="SSF56349">
    <property type="entry name" value="DNA breaking-rejoining enzymes"/>
    <property type="match status" value="1"/>
</dbReference>
<evidence type="ECO:0000259" key="6">
    <source>
        <dbReference type="PROSITE" id="PS51898"/>
    </source>
</evidence>
<accession>C1F6P7</accession>
<dbReference type="STRING" id="240015.ACP_1555"/>
<evidence type="ECO:0000256" key="2">
    <source>
        <dbReference type="ARBA" id="ARBA00022908"/>
    </source>
</evidence>
<dbReference type="HOGENOM" id="CLU_645002_0_0_0"/>
<dbReference type="GO" id="GO:0003677">
    <property type="term" value="F:DNA binding"/>
    <property type="evidence" value="ECO:0007669"/>
    <property type="project" value="UniProtKB-UniRule"/>
</dbReference>
<evidence type="ECO:0000256" key="3">
    <source>
        <dbReference type="ARBA" id="ARBA00023125"/>
    </source>
</evidence>
<dbReference type="GO" id="GO:0006310">
    <property type="term" value="P:DNA recombination"/>
    <property type="evidence" value="ECO:0007669"/>
    <property type="project" value="UniProtKB-KW"/>
</dbReference>
<dbReference type="Pfam" id="PF00589">
    <property type="entry name" value="Phage_integrase"/>
    <property type="match status" value="1"/>
</dbReference>
<dbReference type="PROSITE" id="PS51900">
    <property type="entry name" value="CB"/>
    <property type="match status" value="1"/>
</dbReference>
<evidence type="ECO:0000259" key="7">
    <source>
        <dbReference type="PROSITE" id="PS51900"/>
    </source>
</evidence>
<dbReference type="Gene3D" id="1.10.150.130">
    <property type="match status" value="1"/>
</dbReference>
<keyword evidence="4" id="KW-0233">DNA recombination</keyword>
<dbReference type="PANTHER" id="PTHR30349:SF64">
    <property type="entry name" value="PROPHAGE INTEGRASE INTD-RELATED"/>
    <property type="match status" value="1"/>
</dbReference>
<dbReference type="InParanoid" id="C1F6P7"/>
<protein>
    <submittedName>
        <fullName evidence="8">Phage integrase family protein</fullName>
    </submittedName>
</protein>
<evidence type="ECO:0000313" key="9">
    <source>
        <dbReference type="Proteomes" id="UP000002207"/>
    </source>
</evidence>
<dbReference type="PROSITE" id="PS51898">
    <property type="entry name" value="TYR_RECOMBINASE"/>
    <property type="match status" value="1"/>
</dbReference>
<dbReference type="GO" id="GO:0015074">
    <property type="term" value="P:DNA integration"/>
    <property type="evidence" value="ECO:0007669"/>
    <property type="project" value="UniProtKB-KW"/>
</dbReference>
<proteinExistence type="inferred from homology"/>
<dbReference type="InterPro" id="IPR050090">
    <property type="entry name" value="Tyrosine_recombinase_XerCD"/>
</dbReference>
<evidence type="ECO:0000256" key="5">
    <source>
        <dbReference type="PROSITE-ProRule" id="PRU01248"/>
    </source>
</evidence>
<dbReference type="OrthoDB" id="105338at2"/>
<evidence type="ECO:0000313" key="8">
    <source>
        <dbReference type="EMBL" id="ACO32881.1"/>
    </source>
</evidence>
<dbReference type="KEGG" id="aca:ACP_1555"/>
<evidence type="ECO:0000256" key="4">
    <source>
        <dbReference type="ARBA" id="ARBA00023172"/>
    </source>
</evidence>
<dbReference type="InterPro" id="IPR013762">
    <property type="entry name" value="Integrase-like_cat_sf"/>
</dbReference>
<dbReference type="CDD" id="cd00796">
    <property type="entry name" value="INT_Rci_Hp1_C"/>
    <property type="match status" value="1"/>
</dbReference>
<dbReference type="PANTHER" id="PTHR30349">
    <property type="entry name" value="PHAGE INTEGRASE-RELATED"/>
    <property type="match status" value="1"/>
</dbReference>
<dbReference type="InterPro" id="IPR002104">
    <property type="entry name" value="Integrase_catalytic"/>
</dbReference>
<dbReference type="Proteomes" id="UP000002207">
    <property type="component" value="Chromosome"/>
</dbReference>